<dbReference type="PANTHER" id="PTHR30055">
    <property type="entry name" value="HTH-TYPE TRANSCRIPTIONAL REGULATOR RUTR"/>
    <property type="match status" value="1"/>
</dbReference>
<dbReference type="RefSeq" id="WP_003927327.1">
    <property type="nucleotide sequence ID" value="NZ_BCTB01000029.1"/>
</dbReference>
<dbReference type="Pfam" id="PF00440">
    <property type="entry name" value="TetR_N"/>
    <property type="match status" value="1"/>
</dbReference>
<reference evidence="4 5" key="1">
    <citation type="journal article" date="2016" name="Genome Announc.">
        <title>Draft Genome Sequences of Five Rapidly Growing Mycobacterium Species, M. thermoresistibile, M. fortuitum subsp. acetamidolyticum, M. canariasense, M. brisbanense, and M. novocastrense.</title>
        <authorList>
            <person name="Katahira K."/>
            <person name="Ogura Y."/>
            <person name="Gotoh Y."/>
            <person name="Hayashi T."/>
        </authorList>
    </citation>
    <scope>NUCLEOTIDE SEQUENCE [LARGE SCALE GENOMIC DNA]</scope>
    <source>
        <strain evidence="4 5">JCM6362</strain>
    </source>
</reference>
<accession>A0A100XG85</accession>
<evidence type="ECO:0000259" key="3">
    <source>
        <dbReference type="PROSITE" id="PS50977"/>
    </source>
</evidence>
<sequence>MTARRKPRQRRSRETVDFILQAAAQVFDREGLAATTNRIAERAGVSIGSLYQYFADKDALLRALAERHVREAMSRLEPEFARLRAQCPPFDDSMRAIIDVLVELHNDRPALHALMHRVAPRTVAELDGIRAFESRVVEEVAFHLDRCGRGGDDPTLAAQTLVHAVDAQLHRVMTGRKIAAEPLLQLVEQLAPPR</sequence>
<dbReference type="Gene3D" id="1.10.357.10">
    <property type="entry name" value="Tetracycline Repressor, domain 2"/>
    <property type="match status" value="1"/>
</dbReference>
<comment type="caution">
    <text evidence="4">The sequence shown here is derived from an EMBL/GenBank/DDBJ whole genome shotgun (WGS) entry which is preliminary data.</text>
</comment>
<dbReference type="GO" id="GO:0003700">
    <property type="term" value="F:DNA-binding transcription factor activity"/>
    <property type="evidence" value="ECO:0007669"/>
    <property type="project" value="TreeGrafter"/>
</dbReference>
<dbReference type="InterPro" id="IPR001647">
    <property type="entry name" value="HTH_TetR"/>
</dbReference>
<dbReference type="InterPro" id="IPR050109">
    <property type="entry name" value="HTH-type_TetR-like_transc_reg"/>
</dbReference>
<dbReference type="PROSITE" id="PS50977">
    <property type="entry name" value="HTH_TETR_2"/>
    <property type="match status" value="1"/>
</dbReference>
<feature type="DNA-binding region" description="H-T-H motif" evidence="2">
    <location>
        <begin position="35"/>
        <end position="54"/>
    </location>
</feature>
<dbReference type="InterPro" id="IPR009057">
    <property type="entry name" value="Homeodomain-like_sf"/>
</dbReference>
<proteinExistence type="predicted"/>
<dbReference type="InterPro" id="IPR023772">
    <property type="entry name" value="DNA-bd_HTH_TetR-type_CS"/>
</dbReference>
<evidence type="ECO:0000313" key="4">
    <source>
        <dbReference type="EMBL" id="GAT16080.1"/>
    </source>
</evidence>
<dbReference type="OMA" id="HRMVPAD"/>
<dbReference type="SUPFAM" id="SSF46689">
    <property type="entry name" value="Homeodomain-like"/>
    <property type="match status" value="1"/>
</dbReference>
<name>A0A100XG85_MYCTH</name>
<reference evidence="5" key="2">
    <citation type="submission" date="2016-02" db="EMBL/GenBank/DDBJ databases">
        <title>Draft genome sequence of five rapidly growing Mycobacterium species.</title>
        <authorList>
            <person name="Katahira K."/>
            <person name="Gotou Y."/>
            <person name="Iida K."/>
            <person name="Ogura Y."/>
            <person name="Hayashi T."/>
        </authorList>
    </citation>
    <scope>NUCLEOTIDE SEQUENCE [LARGE SCALE GENOMIC DNA]</scope>
    <source>
        <strain evidence="5">JCM6362</strain>
    </source>
</reference>
<dbReference type="PANTHER" id="PTHR30055:SF223">
    <property type="entry name" value="HTH-TYPE TRANSCRIPTIONAL REGULATOR UIDR"/>
    <property type="match status" value="1"/>
</dbReference>
<evidence type="ECO:0000313" key="5">
    <source>
        <dbReference type="Proteomes" id="UP000069654"/>
    </source>
</evidence>
<dbReference type="PROSITE" id="PS01081">
    <property type="entry name" value="HTH_TETR_1"/>
    <property type="match status" value="1"/>
</dbReference>
<gene>
    <name evidence="4" type="ORF">RMCT_3049</name>
</gene>
<dbReference type="PRINTS" id="PR00455">
    <property type="entry name" value="HTHTETR"/>
</dbReference>
<organism evidence="4 5">
    <name type="scientific">Mycolicibacterium thermoresistibile</name>
    <name type="common">Mycobacterium thermoresistibile</name>
    <dbReference type="NCBI Taxonomy" id="1797"/>
    <lineage>
        <taxon>Bacteria</taxon>
        <taxon>Bacillati</taxon>
        <taxon>Actinomycetota</taxon>
        <taxon>Actinomycetes</taxon>
        <taxon>Mycobacteriales</taxon>
        <taxon>Mycobacteriaceae</taxon>
        <taxon>Mycolicibacterium</taxon>
    </lineage>
</organism>
<dbReference type="InterPro" id="IPR041669">
    <property type="entry name" value="TetR_C_15"/>
</dbReference>
<feature type="domain" description="HTH tetR-type" evidence="3">
    <location>
        <begin position="13"/>
        <end position="72"/>
    </location>
</feature>
<dbReference type="GO" id="GO:0000976">
    <property type="term" value="F:transcription cis-regulatory region binding"/>
    <property type="evidence" value="ECO:0007669"/>
    <property type="project" value="TreeGrafter"/>
</dbReference>
<keyword evidence="1 2" id="KW-0238">DNA-binding</keyword>
<dbReference type="EMBL" id="BCTB01000029">
    <property type="protein sequence ID" value="GAT16080.1"/>
    <property type="molecule type" value="Genomic_DNA"/>
</dbReference>
<evidence type="ECO:0000256" key="2">
    <source>
        <dbReference type="PROSITE-ProRule" id="PRU00335"/>
    </source>
</evidence>
<protein>
    <submittedName>
        <fullName evidence="4">TetR family transcriptional regulator</fullName>
    </submittedName>
</protein>
<dbReference type="Proteomes" id="UP000069654">
    <property type="component" value="Unassembled WGS sequence"/>
</dbReference>
<evidence type="ECO:0000256" key="1">
    <source>
        <dbReference type="ARBA" id="ARBA00023125"/>
    </source>
</evidence>
<dbReference type="AlphaFoldDB" id="A0A100XG85"/>
<dbReference type="Pfam" id="PF17918">
    <property type="entry name" value="TetR_C_15"/>
    <property type="match status" value="1"/>
</dbReference>
<dbReference type="OrthoDB" id="5242390at2"/>
<dbReference type="STRING" id="1797.RMCT_3049"/>